<keyword evidence="7 8" id="KW-0472">Membrane</keyword>
<feature type="transmembrane region" description="Helical" evidence="8">
    <location>
        <begin position="229"/>
        <end position="247"/>
    </location>
</feature>
<proteinExistence type="predicted"/>
<organism evidence="9 10">
    <name type="scientific">Candidatus Pseudoramibacter fermentans</name>
    <dbReference type="NCBI Taxonomy" id="2594427"/>
    <lineage>
        <taxon>Bacteria</taxon>
        <taxon>Bacillati</taxon>
        <taxon>Bacillota</taxon>
        <taxon>Clostridia</taxon>
        <taxon>Eubacteriales</taxon>
        <taxon>Eubacteriaceae</taxon>
        <taxon>Pseudoramibacter</taxon>
    </lineage>
</organism>
<feature type="transmembrane region" description="Helical" evidence="8">
    <location>
        <begin position="403"/>
        <end position="422"/>
    </location>
</feature>
<name>A0A6L5GTH2_9FIRM</name>
<dbReference type="GO" id="GO:0005886">
    <property type="term" value="C:plasma membrane"/>
    <property type="evidence" value="ECO:0007669"/>
    <property type="project" value="UniProtKB-SubCell"/>
</dbReference>
<dbReference type="PANTHER" id="PTHR32024:SF1">
    <property type="entry name" value="KTR SYSTEM POTASSIUM UPTAKE PROTEIN B"/>
    <property type="match status" value="1"/>
</dbReference>
<evidence type="ECO:0000256" key="1">
    <source>
        <dbReference type="ARBA" id="ARBA00004651"/>
    </source>
</evidence>
<evidence type="ECO:0000313" key="9">
    <source>
        <dbReference type="EMBL" id="MQM73545.1"/>
    </source>
</evidence>
<feature type="transmembrane region" description="Helical" evidence="8">
    <location>
        <begin position="346"/>
        <end position="364"/>
    </location>
</feature>
<evidence type="ECO:0000256" key="7">
    <source>
        <dbReference type="ARBA" id="ARBA00023136"/>
    </source>
</evidence>
<keyword evidence="5 8" id="KW-1133">Transmembrane helix</keyword>
<dbReference type="Proteomes" id="UP000473648">
    <property type="component" value="Unassembled WGS sequence"/>
</dbReference>
<accession>A0A6L5GTH2</accession>
<evidence type="ECO:0000256" key="8">
    <source>
        <dbReference type="SAM" id="Phobius"/>
    </source>
</evidence>
<keyword evidence="4 8" id="KW-0812">Transmembrane</keyword>
<keyword evidence="10" id="KW-1185">Reference proteome</keyword>
<dbReference type="Pfam" id="PF02386">
    <property type="entry name" value="TrkH"/>
    <property type="match status" value="1"/>
</dbReference>
<dbReference type="AlphaFoldDB" id="A0A6L5GTH2"/>
<dbReference type="PANTHER" id="PTHR32024">
    <property type="entry name" value="TRK SYSTEM POTASSIUM UPTAKE PROTEIN TRKG-RELATED"/>
    <property type="match status" value="1"/>
</dbReference>
<feature type="transmembrane region" description="Helical" evidence="8">
    <location>
        <begin position="71"/>
        <end position="94"/>
    </location>
</feature>
<keyword evidence="6" id="KW-0406">Ion transport</keyword>
<feature type="transmembrane region" description="Helical" evidence="8">
    <location>
        <begin position="370"/>
        <end position="391"/>
    </location>
</feature>
<feature type="transmembrane region" description="Helical" evidence="8">
    <location>
        <begin position="314"/>
        <end position="334"/>
    </location>
</feature>
<keyword evidence="3" id="KW-1003">Cell membrane</keyword>
<evidence type="ECO:0000256" key="6">
    <source>
        <dbReference type="ARBA" id="ARBA00023065"/>
    </source>
</evidence>
<dbReference type="GO" id="GO:0030001">
    <property type="term" value="P:metal ion transport"/>
    <property type="evidence" value="ECO:0007669"/>
    <property type="project" value="UniProtKB-ARBA"/>
</dbReference>
<protein>
    <submittedName>
        <fullName evidence="9">Trk family potassium uptake protein</fullName>
    </submittedName>
</protein>
<sequence>MRRRLSSARLITIGFAAVILAGALLLMLPIASRGPGHASFADTLFTSTSAVCVTGLIVQDTGTYWTAFGQAVIIALIQIGGLGVVTMAMSIFIVSGRRIGLMQRSFMQDSISAPQVGGIIRLTGFILKGTAIIEGIGAAVMAPTFIREFGVGKGIWYAVFHSISAFCNAGFDLMGVHQKYSSITEFVSNPAISITIALLIIVGGIGFIVWNDVVKHKWHLKQYRLQSKVALSTTAFLIVIPTLYFFFFQPQALPKAEGAKWMAAFFQAVTPRTAGFNSVDLTRFNDTGVSVLTILQLIGGSPGSTAGGMKTTTFAVMLAEALSVFAQSGNVHFFGRNIPEDTVRRAGAILMMYITLFLVGGFIISSVDHIPMLTCLFETASAIGTVGLTLGITPHLSLVSRTVLVLLMYFGRVGGLTIFFALSSGPKIYHSRLPKEDLTVG</sequence>
<evidence type="ECO:0000256" key="4">
    <source>
        <dbReference type="ARBA" id="ARBA00022692"/>
    </source>
</evidence>
<feature type="transmembrane region" description="Helical" evidence="8">
    <location>
        <begin position="191"/>
        <end position="209"/>
    </location>
</feature>
<evidence type="ECO:0000313" key="10">
    <source>
        <dbReference type="Proteomes" id="UP000473648"/>
    </source>
</evidence>
<gene>
    <name evidence="9" type="ORF">FRC53_09070</name>
</gene>
<comment type="caution">
    <text evidence="9">The sequence shown here is derived from an EMBL/GenBank/DDBJ whole genome shotgun (WGS) entry which is preliminary data.</text>
</comment>
<evidence type="ECO:0000256" key="2">
    <source>
        <dbReference type="ARBA" id="ARBA00022448"/>
    </source>
</evidence>
<dbReference type="InterPro" id="IPR003445">
    <property type="entry name" value="Cat_transpt"/>
</dbReference>
<reference evidence="9" key="1">
    <citation type="journal article" date="2020" name="Appl. Environ. Microbiol.">
        <title>Medium-Chain Fatty Acid Synthesis by 'Candidatus Weimeria bifida' gen. nov., sp. nov., and 'Candidatus Pseudoramibacter fermentans' sp. nov.</title>
        <authorList>
            <person name="Scarborough M.J."/>
            <person name="Myers K.S."/>
            <person name="Donohue T.J."/>
            <person name="Noguera D.R."/>
        </authorList>
    </citation>
    <scope>NUCLEOTIDE SEQUENCE</scope>
    <source>
        <strain evidence="9">EUB1.1</strain>
    </source>
</reference>
<dbReference type="EMBL" id="VOGB01000005">
    <property type="protein sequence ID" value="MQM73545.1"/>
    <property type="molecule type" value="Genomic_DNA"/>
</dbReference>
<comment type="subcellular location">
    <subcellularLocation>
        <location evidence="1">Cell membrane</location>
        <topology evidence="1">Multi-pass membrane protein</topology>
    </subcellularLocation>
</comment>
<evidence type="ECO:0000256" key="3">
    <source>
        <dbReference type="ARBA" id="ARBA00022475"/>
    </source>
</evidence>
<keyword evidence="2" id="KW-0813">Transport</keyword>
<feature type="transmembrane region" description="Helical" evidence="8">
    <location>
        <begin position="154"/>
        <end position="171"/>
    </location>
</feature>
<evidence type="ECO:0000256" key="5">
    <source>
        <dbReference type="ARBA" id="ARBA00022989"/>
    </source>
</evidence>
<dbReference type="GO" id="GO:0008324">
    <property type="term" value="F:monoatomic cation transmembrane transporter activity"/>
    <property type="evidence" value="ECO:0007669"/>
    <property type="project" value="InterPro"/>
</dbReference>